<dbReference type="PANTHER" id="PTHR39196:SF1">
    <property type="entry name" value="PRIMOSOME, DNAD SUBUNIT"/>
    <property type="match status" value="1"/>
</dbReference>
<feature type="domain" description="Lin1244/Lin1753-like N-terminal" evidence="3">
    <location>
        <begin position="11"/>
        <end position="102"/>
    </location>
</feature>
<comment type="caution">
    <text evidence="4">The sequence shown here is derived from an EMBL/GenBank/DDBJ whole genome shotgun (WGS) entry which is preliminary data.</text>
</comment>
<dbReference type="Pfam" id="PF14297">
    <property type="entry name" value="Lin1244_N"/>
    <property type="match status" value="1"/>
</dbReference>
<feature type="region of interest" description="Disordered" evidence="1">
    <location>
        <begin position="139"/>
        <end position="163"/>
    </location>
</feature>
<name>A0ABT4HY92_9BACL</name>
<gene>
    <name evidence="4" type="ORF">O0535_13535</name>
</gene>
<dbReference type="EMBL" id="JAPTNG010000009">
    <property type="protein sequence ID" value="MCZ0831761.1"/>
    <property type="molecule type" value="Genomic_DNA"/>
</dbReference>
<keyword evidence="2" id="KW-1133">Transmembrane helix</keyword>
<dbReference type="InterPro" id="IPR025400">
    <property type="entry name" value="Lin1244/Lin1753-like_N"/>
</dbReference>
<accession>A0ABT4HY92</accession>
<organism evidence="4 5">
    <name type="scientific">Brevibacillus halotolerans</name>
    <dbReference type="NCBI Taxonomy" id="1507437"/>
    <lineage>
        <taxon>Bacteria</taxon>
        <taxon>Bacillati</taxon>
        <taxon>Bacillota</taxon>
        <taxon>Bacilli</taxon>
        <taxon>Bacillales</taxon>
        <taxon>Paenibacillaceae</taxon>
        <taxon>Brevibacillus</taxon>
    </lineage>
</organism>
<dbReference type="Proteomes" id="UP001067708">
    <property type="component" value="Unassembled WGS sequence"/>
</dbReference>
<reference evidence="4" key="1">
    <citation type="submission" date="2022-09" db="EMBL/GenBank/DDBJ databases">
        <title>Genome analysis and characterization of larvicidal activity of Brevibacillus strains.</title>
        <authorList>
            <person name="Patrusheva E.V."/>
            <person name="Izotova A.O."/>
            <person name="Toshchakov S.V."/>
            <person name="Sineoky S.P."/>
        </authorList>
    </citation>
    <scope>NUCLEOTIDE SEQUENCE</scope>
    <source>
        <strain evidence="4">VKPM_B-13244</strain>
    </source>
</reference>
<evidence type="ECO:0000313" key="4">
    <source>
        <dbReference type="EMBL" id="MCZ0831761.1"/>
    </source>
</evidence>
<feature type="transmembrane region" description="Helical" evidence="2">
    <location>
        <begin position="24"/>
        <end position="44"/>
    </location>
</feature>
<evidence type="ECO:0000313" key="5">
    <source>
        <dbReference type="Proteomes" id="UP001067708"/>
    </source>
</evidence>
<evidence type="ECO:0000256" key="1">
    <source>
        <dbReference type="SAM" id="MobiDB-lite"/>
    </source>
</evidence>
<evidence type="ECO:0000259" key="3">
    <source>
        <dbReference type="Pfam" id="PF14297"/>
    </source>
</evidence>
<feature type="compositionally biased region" description="Basic and acidic residues" evidence="1">
    <location>
        <begin position="153"/>
        <end position="163"/>
    </location>
</feature>
<protein>
    <submittedName>
        <fullName evidence="4">DUF4373 domain-containing protein</fullName>
    </submittedName>
</protein>
<sequence>MARPTKKGLEYFPLDTDIDQDEKIIVVVAKFGMLGFGILIRLMMEIYRNGYYYPWSEREQLVLSMKLREPVEIVVEVVNECLKWGFFHKEMFEQQGILTSKGFQKRYLLAAGRRKGTEIAEEHKLIEEVFTTEKIVSADNNPDKNDIMPTESTPKKSKEKKPKEKTVPLEFNEFWSLYPKKASKQDAIKAWAALIKSGASIDDIMEATKKYAQECQGKEIQFIKHAATFLRNDRWKDHLMQTTQGVYKSTVTLDKETALQQWIQRGNNPDEFEWE</sequence>
<dbReference type="PANTHER" id="PTHR39196">
    <property type="entry name" value="PRIMOSOME, DNAD SUBUNIT"/>
    <property type="match status" value="1"/>
</dbReference>
<evidence type="ECO:0000256" key="2">
    <source>
        <dbReference type="SAM" id="Phobius"/>
    </source>
</evidence>
<keyword evidence="2" id="KW-0472">Membrane</keyword>
<dbReference type="RefSeq" id="WP_051870388.1">
    <property type="nucleotide sequence ID" value="NZ_JAPTNG010000009.1"/>
</dbReference>
<proteinExistence type="predicted"/>
<keyword evidence="2" id="KW-0812">Transmembrane</keyword>
<keyword evidence="5" id="KW-1185">Reference proteome</keyword>